<reference evidence="3 4" key="1">
    <citation type="journal article" date="2008" name="Int. J. Syst. Evol. Microbiol.">
        <title>Description of Roseateles aquatilis sp. nov. and Roseateles terrae sp. nov., in the class Betaproteobacteria, and emended description of the genus Roseateles.</title>
        <authorList>
            <person name="Gomila M."/>
            <person name="Bowien B."/>
            <person name="Falsen E."/>
            <person name="Moore E.R."/>
            <person name="Lalucat J."/>
        </authorList>
    </citation>
    <scope>NUCLEOTIDE SEQUENCE [LARGE SCALE GENOMIC DNA]</scope>
    <source>
        <strain evidence="3 4">CCUG 48205</strain>
    </source>
</reference>
<evidence type="ECO:0000256" key="2">
    <source>
        <dbReference type="SAM" id="MobiDB-lite"/>
    </source>
</evidence>
<dbReference type="InterPro" id="IPR005064">
    <property type="entry name" value="BUG"/>
</dbReference>
<comment type="similarity">
    <text evidence="1">Belongs to the UPF0065 (bug) family.</text>
</comment>
<organism evidence="3 4">
    <name type="scientific">Roseateles aquatilis</name>
    <dbReference type="NCBI Taxonomy" id="431061"/>
    <lineage>
        <taxon>Bacteria</taxon>
        <taxon>Pseudomonadati</taxon>
        <taxon>Pseudomonadota</taxon>
        <taxon>Betaproteobacteria</taxon>
        <taxon>Burkholderiales</taxon>
        <taxon>Sphaerotilaceae</taxon>
        <taxon>Roseateles</taxon>
    </lineage>
</organism>
<name>A0A246J8K8_9BURK</name>
<dbReference type="Gene3D" id="3.40.190.10">
    <property type="entry name" value="Periplasmic binding protein-like II"/>
    <property type="match status" value="1"/>
</dbReference>
<dbReference type="InterPro" id="IPR042100">
    <property type="entry name" value="Bug_dom1"/>
</dbReference>
<evidence type="ECO:0000256" key="1">
    <source>
        <dbReference type="ARBA" id="ARBA00006987"/>
    </source>
</evidence>
<keyword evidence="4" id="KW-1185">Reference proteome</keyword>
<dbReference type="Pfam" id="PF03401">
    <property type="entry name" value="TctC"/>
    <property type="match status" value="1"/>
</dbReference>
<comment type="caution">
    <text evidence="3">The sequence shown here is derived from an EMBL/GenBank/DDBJ whole genome shotgun (WGS) entry which is preliminary data.</text>
</comment>
<feature type="region of interest" description="Disordered" evidence="2">
    <location>
        <begin position="12"/>
        <end position="39"/>
    </location>
</feature>
<dbReference type="Gene3D" id="3.40.190.150">
    <property type="entry name" value="Bordetella uptake gene, domain 1"/>
    <property type="match status" value="1"/>
</dbReference>
<accession>A0A246J8K8</accession>
<dbReference type="CDD" id="cd07012">
    <property type="entry name" value="PBP2_Bug_TTT"/>
    <property type="match status" value="1"/>
</dbReference>
<evidence type="ECO:0000313" key="4">
    <source>
        <dbReference type="Proteomes" id="UP000197468"/>
    </source>
</evidence>
<dbReference type="AlphaFoldDB" id="A0A246J8K8"/>
<dbReference type="PANTHER" id="PTHR42928">
    <property type="entry name" value="TRICARBOXYLATE-BINDING PROTEIN"/>
    <property type="match status" value="1"/>
</dbReference>
<evidence type="ECO:0008006" key="5">
    <source>
        <dbReference type="Google" id="ProtNLM"/>
    </source>
</evidence>
<dbReference type="EMBL" id="NIOF01000006">
    <property type="protein sequence ID" value="OWQ88967.1"/>
    <property type="molecule type" value="Genomic_DNA"/>
</dbReference>
<dbReference type="OrthoDB" id="8678477at2"/>
<evidence type="ECO:0000313" key="3">
    <source>
        <dbReference type="EMBL" id="OWQ88967.1"/>
    </source>
</evidence>
<dbReference type="PIRSF" id="PIRSF017082">
    <property type="entry name" value="YflP"/>
    <property type="match status" value="1"/>
</dbReference>
<sequence>MRGASVALGLGPALGDRLPARTLPSPSPSQPPSHSEPWPARPMHLIVAYPPGGVSDDTARALGQAIGIRLKVPVIVENRAGAGGLTALESLARAAPDGHTLAYCAISPLVFTPASSAPMGRHDFDPHRDVVPVVSVMDTPVLVLAHPSFKPATFAAMLAAARAAPGRLRWATSGHATVGHMVLAQIRAAAGVDIIHVPYKGGGQQLTDALGGHFELLSSNVAAQQLQFVKQGRLKALAIGSPMRLPVLPDVPTLAELGFPDANLVSTFGLFAPRGVPEDRLRLINAVVNETLRQPDFQHRILDVSNLPTGGSQAAFAARIAKERERALRVPAD</sequence>
<dbReference type="PANTHER" id="PTHR42928:SF5">
    <property type="entry name" value="BLR1237 PROTEIN"/>
    <property type="match status" value="1"/>
</dbReference>
<protein>
    <recommendedName>
        <fullName evidence="5">ABC transporter substrate-binding protein</fullName>
    </recommendedName>
</protein>
<dbReference type="Proteomes" id="UP000197468">
    <property type="component" value="Unassembled WGS sequence"/>
</dbReference>
<proteinExistence type="inferred from homology"/>
<gene>
    <name evidence="3" type="ORF">CDN99_14705</name>
</gene>